<reference evidence="2 3" key="1">
    <citation type="submission" date="2014-06" db="EMBL/GenBank/DDBJ databases">
        <title>Draft genome sequence of Bacillus gaemokensis JCM 15801 (MCCC 1A00707).</title>
        <authorList>
            <person name="Lai Q."/>
            <person name="Liu Y."/>
            <person name="Shao Z."/>
        </authorList>
    </citation>
    <scope>NUCLEOTIDE SEQUENCE [LARGE SCALE GENOMIC DNA]</scope>
    <source>
        <strain evidence="2 3">JCM 15801</strain>
    </source>
</reference>
<dbReference type="AlphaFoldDB" id="A0A073K4L7"/>
<keyword evidence="1" id="KW-1133">Transmembrane helix</keyword>
<keyword evidence="1" id="KW-0812">Transmembrane</keyword>
<dbReference type="GO" id="GO:0003676">
    <property type="term" value="F:nucleic acid binding"/>
    <property type="evidence" value="ECO:0007669"/>
    <property type="project" value="InterPro"/>
</dbReference>
<gene>
    <name evidence="2" type="ORF">BAGA_20420</name>
</gene>
<feature type="transmembrane region" description="Helical" evidence="1">
    <location>
        <begin position="6"/>
        <end position="22"/>
    </location>
</feature>
<accession>A0A073K4L7</accession>
<dbReference type="RefSeq" id="WP_033677844.1">
    <property type="nucleotide sequence ID" value="NZ_JOTM01000036.1"/>
</dbReference>
<dbReference type="OrthoDB" id="1698854at2"/>
<keyword evidence="3" id="KW-1185">Reference proteome</keyword>
<feature type="transmembrane region" description="Helical" evidence="1">
    <location>
        <begin position="38"/>
        <end position="58"/>
    </location>
</feature>
<name>A0A073K4L7_9BACI</name>
<dbReference type="EMBL" id="JOTM01000036">
    <property type="protein sequence ID" value="KEK22259.1"/>
    <property type="molecule type" value="Genomic_DNA"/>
</dbReference>
<dbReference type="InterPro" id="IPR012156">
    <property type="entry name" value="Cold_shock_CspA"/>
</dbReference>
<feature type="transmembrane region" description="Helical" evidence="1">
    <location>
        <begin position="64"/>
        <end position="83"/>
    </location>
</feature>
<dbReference type="STRING" id="574375.AZF08_13630"/>
<evidence type="ECO:0000313" key="2">
    <source>
        <dbReference type="EMBL" id="KEK22259.1"/>
    </source>
</evidence>
<proteinExistence type="predicted"/>
<sequence length="84" mass="9518">MLVKCMYILCMSVIAFSMMGLDKRKAVKKQWRTPERTLFLVSAAGGAVGAWIGMYVFHHKTHKNKFTIGIPLLVAVTSYVLWLI</sequence>
<evidence type="ECO:0000256" key="1">
    <source>
        <dbReference type="SAM" id="Phobius"/>
    </source>
</evidence>
<protein>
    <submittedName>
        <fullName evidence="2">Membrane protein</fullName>
    </submittedName>
</protein>
<evidence type="ECO:0000313" key="3">
    <source>
        <dbReference type="Proteomes" id="UP000027778"/>
    </source>
</evidence>
<comment type="caution">
    <text evidence="2">The sequence shown here is derived from an EMBL/GenBank/DDBJ whole genome shotgun (WGS) entry which is preliminary data.</text>
</comment>
<organism evidence="2 3">
    <name type="scientific">Bacillus gaemokensis</name>
    <dbReference type="NCBI Taxonomy" id="574375"/>
    <lineage>
        <taxon>Bacteria</taxon>
        <taxon>Bacillati</taxon>
        <taxon>Bacillota</taxon>
        <taxon>Bacilli</taxon>
        <taxon>Bacillales</taxon>
        <taxon>Bacillaceae</taxon>
        <taxon>Bacillus</taxon>
        <taxon>Bacillus cereus group</taxon>
    </lineage>
</organism>
<dbReference type="InterPro" id="IPR010718">
    <property type="entry name" value="DUF1294"/>
</dbReference>
<dbReference type="eggNOG" id="COG3326">
    <property type="taxonomic scope" value="Bacteria"/>
</dbReference>
<dbReference type="PIRSF" id="PIRSF002599">
    <property type="entry name" value="Cold_shock_A"/>
    <property type="match status" value="1"/>
</dbReference>
<keyword evidence="1" id="KW-0472">Membrane</keyword>
<dbReference type="Pfam" id="PF06961">
    <property type="entry name" value="DUF1294"/>
    <property type="match status" value="1"/>
</dbReference>
<dbReference type="Proteomes" id="UP000027778">
    <property type="component" value="Unassembled WGS sequence"/>
</dbReference>